<dbReference type="InterPro" id="IPR002110">
    <property type="entry name" value="Ankyrin_rpt"/>
</dbReference>
<dbReference type="SMART" id="SM00248">
    <property type="entry name" value="ANK"/>
    <property type="match status" value="6"/>
</dbReference>
<feature type="repeat" description="ANK" evidence="3">
    <location>
        <begin position="185"/>
        <end position="217"/>
    </location>
</feature>
<dbReference type="PROSITE" id="PS50297">
    <property type="entry name" value="ANK_REP_REGION"/>
    <property type="match status" value="4"/>
</dbReference>
<dbReference type="PANTHER" id="PTHR24188:SF29">
    <property type="entry name" value="GH09064P"/>
    <property type="match status" value="1"/>
</dbReference>
<dbReference type="Proteomes" id="UP000189513">
    <property type="component" value="Unassembled WGS sequence"/>
</dbReference>
<dbReference type="STRING" id="36022.A0A1V2L1S4"/>
<gene>
    <name evidence="4" type="ORF">BON22_4597</name>
</gene>
<dbReference type="SUPFAM" id="SSF48403">
    <property type="entry name" value="Ankyrin repeat"/>
    <property type="match status" value="1"/>
</dbReference>
<dbReference type="VEuPathDB" id="FungiDB:BON22_4597"/>
<dbReference type="AlphaFoldDB" id="A0A1V2L1S4"/>
<accession>A0A1V2L1S4</accession>
<comment type="caution">
    <text evidence="4">The sequence shown here is derived from an EMBL/GenBank/DDBJ whole genome shotgun (WGS) entry which is preliminary data.</text>
</comment>
<evidence type="ECO:0000256" key="3">
    <source>
        <dbReference type="PROSITE-ProRule" id="PRU00023"/>
    </source>
</evidence>
<feature type="repeat" description="ANK" evidence="3">
    <location>
        <begin position="83"/>
        <end position="115"/>
    </location>
</feature>
<protein>
    <submittedName>
        <fullName evidence="4">Ankyrin-1</fullName>
    </submittedName>
</protein>
<dbReference type="InterPro" id="IPR036770">
    <property type="entry name" value="Ankyrin_rpt-contain_sf"/>
</dbReference>
<dbReference type="PANTHER" id="PTHR24188">
    <property type="entry name" value="ANKYRIN REPEAT PROTEIN"/>
    <property type="match status" value="1"/>
</dbReference>
<keyword evidence="5" id="KW-1185">Reference proteome</keyword>
<name>A0A1V2L1S4_CYBFA</name>
<dbReference type="PROSITE" id="PS50088">
    <property type="entry name" value="ANK_REPEAT"/>
    <property type="match status" value="4"/>
</dbReference>
<keyword evidence="2 3" id="KW-0040">ANK repeat</keyword>
<dbReference type="Gene3D" id="1.25.40.20">
    <property type="entry name" value="Ankyrin repeat-containing domain"/>
    <property type="match status" value="1"/>
</dbReference>
<proteinExistence type="predicted"/>
<feature type="repeat" description="ANK" evidence="3">
    <location>
        <begin position="38"/>
        <end position="60"/>
    </location>
</feature>
<dbReference type="OMA" id="WAVAYNR"/>
<dbReference type="Pfam" id="PF12796">
    <property type="entry name" value="Ank_2"/>
    <property type="match status" value="2"/>
</dbReference>
<evidence type="ECO:0000313" key="5">
    <source>
        <dbReference type="Proteomes" id="UP000189513"/>
    </source>
</evidence>
<evidence type="ECO:0000256" key="2">
    <source>
        <dbReference type="ARBA" id="ARBA00023043"/>
    </source>
</evidence>
<organism evidence="4 5">
    <name type="scientific">Cyberlindnera fabianii</name>
    <name type="common">Yeast</name>
    <name type="synonym">Hansenula fabianii</name>
    <dbReference type="NCBI Taxonomy" id="36022"/>
    <lineage>
        <taxon>Eukaryota</taxon>
        <taxon>Fungi</taxon>
        <taxon>Dikarya</taxon>
        <taxon>Ascomycota</taxon>
        <taxon>Saccharomycotina</taxon>
        <taxon>Saccharomycetes</taxon>
        <taxon>Phaffomycetales</taxon>
        <taxon>Phaffomycetaceae</taxon>
        <taxon>Cyberlindnera</taxon>
    </lineage>
</organism>
<sequence>MAENNSFPLHEAARDGQVLIVKGLVGETPNAVLQKDLDGRIPLHWAVSFSHIEIVSILLNPNKFTKEGAKKITFDIDDFTDDSGWTALHIASAIGNIDIVELLLEHDPEPDVNLPTNTGLTPVHLATAKKHLDVIKVLVKKGASVRAKDNKGQQALHRAVSVGAVGIVKYLVEEQKAPLNVKDSMGWTPLHHALAEGFGDIGALLVKSGADPSIEDSNGQTALRVAVDDKVAQFFKSECANNGIEL</sequence>
<evidence type="ECO:0000256" key="1">
    <source>
        <dbReference type="ARBA" id="ARBA00022737"/>
    </source>
</evidence>
<feature type="repeat" description="ANK" evidence="3">
    <location>
        <begin position="118"/>
        <end position="150"/>
    </location>
</feature>
<dbReference type="Pfam" id="PF00023">
    <property type="entry name" value="Ank"/>
    <property type="match status" value="2"/>
</dbReference>
<dbReference type="EMBL" id="MPUK01000010">
    <property type="protein sequence ID" value="ONH65720.1"/>
    <property type="molecule type" value="Genomic_DNA"/>
</dbReference>
<evidence type="ECO:0000313" key="4">
    <source>
        <dbReference type="EMBL" id="ONH65720.1"/>
    </source>
</evidence>
<reference evidence="5" key="1">
    <citation type="journal article" date="2017" name="Genome Announc.">
        <title>Genome sequences of Cyberlindnera fabianii 65, Pichia kudriavzevii 129, and Saccharomyces cerevisiae 131 isolated from fermented masau fruits in Zimbabwe.</title>
        <authorList>
            <person name="van Rijswijck I.M.H."/>
            <person name="Derks M.F.L."/>
            <person name="Abee T."/>
            <person name="de Ridder D."/>
            <person name="Smid E.J."/>
        </authorList>
    </citation>
    <scope>NUCLEOTIDE SEQUENCE [LARGE SCALE GENOMIC DNA]</scope>
    <source>
        <strain evidence="5">65</strain>
    </source>
</reference>
<dbReference type="PRINTS" id="PR01415">
    <property type="entry name" value="ANKYRIN"/>
</dbReference>
<keyword evidence="1" id="KW-0677">Repeat</keyword>